<feature type="region of interest" description="Disordered" evidence="1">
    <location>
        <begin position="616"/>
        <end position="644"/>
    </location>
</feature>
<organism evidence="3 4">
    <name type="scientific">Chlamydomonas reinhardtii</name>
    <name type="common">Chlamydomonas smithii</name>
    <dbReference type="NCBI Taxonomy" id="3055"/>
    <lineage>
        <taxon>Eukaryota</taxon>
        <taxon>Viridiplantae</taxon>
        <taxon>Chlorophyta</taxon>
        <taxon>core chlorophytes</taxon>
        <taxon>Chlorophyceae</taxon>
        <taxon>CS clade</taxon>
        <taxon>Chlamydomonadales</taxon>
        <taxon>Chlamydomonadaceae</taxon>
        <taxon>Chlamydomonas</taxon>
    </lineage>
</organism>
<dbReference type="EMBL" id="CM008974">
    <property type="protein sequence ID" value="PNW73908.1"/>
    <property type="molecule type" value="Genomic_DNA"/>
</dbReference>
<feature type="domain" description="F-box" evidence="2">
    <location>
        <begin position="68"/>
        <end position="118"/>
    </location>
</feature>
<dbReference type="Gramene" id="PNW73908">
    <property type="protein sequence ID" value="PNW73908"/>
    <property type="gene ID" value="CHLRE_13g577700v5"/>
</dbReference>
<dbReference type="PANTHER" id="PTHR12393">
    <property type="entry name" value="SPHINGOMYELIN PHOSPHODIESTERASE RELATED"/>
    <property type="match status" value="1"/>
</dbReference>
<dbReference type="InParanoid" id="A0A2K3D046"/>
<dbReference type="GO" id="GO:0046513">
    <property type="term" value="P:ceramide biosynthetic process"/>
    <property type="evidence" value="ECO:0000318"/>
    <property type="project" value="GO_Central"/>
</dbReference>
<feature type="compositionally biased region" description="Gly residues" evidence="1">
    <location>
        <begin position="629"/>
        <end position="640"/>
    </location>
</feature>
<evidence type="ECO:0000313" key="3">
    <source>
        <dbReference type="EMBL" id="PNW73908.1"/>
    </source>
</evidence>
<dbReference type="GO" id="GO:0005783">
    <property type="term" value="C:endoplasmic reticulum"/>
    <property type="evidence" value="ECO:0000318"/>
    <property type="project" value="GO_Central"/>
</dbReference>
<feature type="compositionally biased region" description="Low complexity" evidence="1">
    <location>
        <begin position="616"/>
        <end position="628"/>
    </location>
</feature>
<dbReference type="Proteomes" id="UP000006906">
    <property type="component" value="Chromosome 13"/>
</dbReference>
<dbReference type="KEGG" id="cre:CHLRE_13g577700v5"/>
<dbReference type="GeneID" id="66055976"/>
<sequence length="1036" mass="111602">MMPHQTYFAYSGKTGRVALSTSSRIGGHIGGSGQPAAKRRRLDSAWAPTEEHSSSSWRCECTACCRPKSALEALPAELLDRISQSLSPNEVTCTLRLLSRTLAAHFRSRTTVQLWQPVPHHAFVRRFGRWSAVRSMPLAQRRKLIALTATSGSLENLRVVAGGPDVTQAVGTAGCALTAEVFTAAAAAGQLHVCKELYSMGCPWDTSAVEAAARLGDVRLVRAIVRSGCRWDFPRALSAAAAGGSWEAVEVLMDLQERGPHYTGGEWRDYNEDGESEEEEEEEEEEEDEDEEGEEEEEKEEGEKQDLESAGKPAGGCAAADTAAQGGVAAAAGLSPPKQPVAQPKATAAAAVEADPDEGLADAAARAAAAAADIAAVQRYPPFPKSRDWSDVTCAAAWGLSLEVMVELAVRCGAAEGENSTDMHGFDLAHAIATALLSPTPDWRAKAQWLQNHCPDVARAAAEAARAAEESATVAAPESRGRGRSRRHELFWLVVPYAAKAGWHPINGQLPPLSALRPEQLLPRMAWARRRGYSVTMPPPEVLPLSDTAAVRAVLAWVLEDEQQWPSHAGSCCHTHFFICAAARGGHVGALQAVAAEEHRAAGAAGRVPAAGNVAAAAGSSDGAPATGGEQGHAGAGQGTAGRPVWRPGWAERAAKEAAEAGQVPVLQWLVDTWGGEAILSEKLWRSAAEAGPHAARVFEWLMRVACPGSLGSGDAAGAVRHAGASGLALFRWLRQRRCAFGEGVMQAAVEAGNVRLVEALRGAGCALGPALWKPALEKGHVEVADWLWRRGCPLPEEVPYWRPFLPERVALQTPEPLYTAAIVNGDLGMLQELWQRVEESEADVAARRGRRVALPQLAYNLCSALWKGSGPEACRSLPLIRFVLHKTAQPPSMDWTKQIVYSWRNVKAYQTWEGPDQPYTAVTADVYDDWVAKLLARFEEWRKLAKLAEGVRESHELRVHVDKYGGGTGGSLVAASLHASRTHLTAAVEASWAEICATVERVLEWDLYKGEEEEEEEEEEELEEEEEEQRAEGFK</sequence>
<keyword evidence="4" id="KW-1185">Reference proteome</keyword>
<evidence type="ECO:0000256" key="1">
    <source>
        <dbReference type="SAM" id="MobiDB-lite"/>
    </source>
</evidence>
<dbReference type="GO" id="GO:0016020">
    <property type="term" value="C:membrane"/>
    <property type="evidence" value="ECO:0000318"/>
    <property type="project" value="GO_Central"/>
</dbReference>
<reference evidence="3 4" key="1">
    <citation type="journal article" date="2007" name="Science">
        <title>The Chlamydomonas genome reveals the evolution of key animal and plant functions.</title>
        <authorList>
            <person name="Merchant S.S."/>
            <person name="Prochnik S.E."/>
            <person name="Vallon O."/>
            <person name="Harris E.H."/>
            <person name="Karpowicz S.J."/>
            <person name="Witman G.B."/>
            <person name="Terry A."/>
            <person name="Salamov A."/>
            <person name="Fritz-Laylin L.K."/>
            <person name="Marechal-Drouard L."/>
            <person name="Marshall W.F."/>
            <person name="Qu L.H."/>
            <person name="Nelson D.R."/>
            <person name="Sanderfoot A.A."/>
            <person name="Spalding M.H."/>
            <person name="Kapitonov V.V."/>
            <person name="Ren Q."/>
            <person name="Ferris P."/>
            <person name="Lindquist E."/>
            <person name="Shapiro H."/>
            <person name="Lucas S.M."/>
            <person name="Grimwood J."/>
            <person name="Schmutz J."/>
            <person name="Cardol P."/>
            <person name="Cerutti H."/>
            <person name="Chanfreau G."/>
            <person name="Chen C.L."/>
            <person name="Cognat V."/>
            <person name="Croft M.T."/>
            <person name="Dent R."/>
            <person name="Dutcher S."/>
            <person name="Fernandez E."/>
            <person name="Fukuzawa H."/>
            <person name="Gonzalez-Ballester D."/>
            <person name="Gonzalez-Halphen D."/>
            <person name="Hallmann A."/>
            <person name="Hanikenne M."/>
            <person name="Hippler M."/>
            <person name="Inwood W."/>
            <person name="Jabbari K."/>
            <person name="Kalanon M."/>
            <person name="Kuras R."/>
            <person name="Lefebvre P.A."/>
            <person name="Lemaire S.D."/>
            <person name="Lobanov A.V."/>
            <person name="Lohr M."/>
            <person name="Manuell A."/>
            <person name="Meier I."/>
            <person name="Mets L."/>
            <person name="Mittag M."/>
            <person name="Mittelmeier T."/>
            <person name="Moroney J.V."/>
            <person name="Moseley J."/>
            <person name="Napoli C."/>
            <person name="Nedelcu A.M."/>
            <person name="Niyogi K."/>
            <person name="Novoselov S.V."/>
            <person name="Paulsen I.T."/>
            <person name="Pazour G."/>
            <person name="Purton S."/>
            <person name="Ral J.P."/>
            <person name="Riano-Pachon D.M."/>
            <person name="Riekhof W."/>
            <person name="Rymarquis L."/>
            <person name="Schroda M."/>
            <person name="Stern D."/>
            <person name="Umen J."/>
            <person name="Willows R."/>
            <person name="Wilson N."/>
            <person name="Zimmer S.L."/>
            <person name="Allmer J."/>
            <person name="Balk J."/>
            <person name="Bisova K."/>
            <person name="Chen C.J."/>
            <person name="Elias M."/>
            <person name="Gendler K."/>
            <person name="Hauser C."/>
            <person name="Lamb M.R."/>
            <person name="Ledford H."/>
            <person name="Long J.C."/>
            <person name="Minagawa J."/>
            <person name="Page M.D."/>
            <person name="Pan J."/>
            <person name="Pootakham W."/>
            <person name="Roje S."/>
            <person name="Rose A."/>
            <person name="Stahlberg E."/>
            <person name="Terauchi A.M."/>
            <person name="Yang P."/>
            <person name="Ball S."/>
            <person name="Bowler C."/>
            <person name="Dieckmann C.L."/>
            <person name="Gladyshev V.N."/>
            <person name="Green P."/>
            <person name="Jorgensen R."/>
            <person name="Mayfield S."/>
            <person name="Mueller-Roeber B."/>
            <person name="Rajamani S."/>
            <person name="Sayre R.T."/>
            <person name="Brokstein P."/>
            <person name="Dubchak I."/>
            <person name="Goodstein D."/>
            <person name="Hornick L."/>
            <person name="Huang Y.W."/>
            <person name="Jhaveri J."/>
            <person name="Luo Y."/>
            <person name="Martinez D."/>
            <person name="Ngau W.C."/>
            <person name="Otillar B."/>
            <person name="Poliakov A."/>
            <person name="Porter A."/>
            <person name="Szajkowski L."/>
            <person name="Werner G."/>
            <person name="Zhou K."/>
            <person name="Grigoriev I.V."/>
            <person name="Rokhsar D.S."/>
            <person name="Grossman A.R."/>
        </authorList>
    </citation>
    <scope>NUCLEOTIDE SEQUENCE [LARGE SCALE GENOMIC DNA]</scope>
    <source>
        <strain evidence="4">CC-503</strain>
    </source>
</reference>
<dbReference type="ExpressionAtlas" id="A0A2K3D046">
    <property type="expression patterns" value="baseline and differential"/>
</dbReference>
<accession>A0A2K3D046</accession>
<dbReference type="PANTHER" id="PTHR12393:SF6">
    <property type="entry name" value="SPHINGOMYELIN PHOSPHODIESTERASE 2"/>
    <property type="match status" value="1"/>
</dbReference>
<feature type="compositionally biased region" description="Acidic residues" evidence="1">
    <location>
        <begin position="272"/>
        <end position="300"/>
    </location>
</feature>
<evidence type="ECO:0000259" key="2">
    <source>
        <dbReference type="PROSITE" id="PS50181"/>
    </source>
</evidence>
<dbReference type="RefSeq" id="XP_042917466.1">
    <property type="nucleotide sequence ID" value="XM_043069491.1"/>
</dbReference>
<protein>
    <recommendedName>
        <fullName evidence="2">F-box domain-containing protein</fullName>
    </recommendedName>
</protein>
<feature type="compositionally biased region" description="Acidic residues" evidence="1">
    <location>
        <begin position="1012"/>
        <end position="1030"/>
    </location>
</feature>
<feature type="region of interest" description="Disordered" evidence="1">
    <location>
        <begin position="259"/>
        <end position="319"/>
    </location>
</feature>
<dbReference type="InterPro" id="IPR001810">
    <property type="entry name" value="F-box_dom"/>
</dbReference>
<dbReference type="OrthoDB" id="547654at2759"/>
<dbReference type="SUPFAM" id="SSF140860">
    <property type="entry name" value="Pseudo ankyrin repeat-like"/>
    <property type="match status" value="1"/>
</dbReference>
<dbReference type="GO" id="GO:0004620">
    <property type="term" value="F:phospholipase activity"/>
    <property type="evidence" value="ECO:0000318"/>
    <property type="project" value="GO_Central"/>
</dbReference>
<proteinExistence type="predicted"/>
<evidence type="ECO:0000313" key="4">
    <source>
        <dbReference type="Proteomes" id="UP000006906"/>
    </source>
</evidence>
<name>A0A2K3D046_CHLRE</name>
<dbReference type="GO" id="GO:0071944">
    <property type="term" value="C:cell periphery"/>
    <property type="evidence" value="ECO:0000318"/>
    <property type="project" value="GO_Central"/>
</dbReference>
<dbReference type="PROSITE" id="PS50181">
    <property type="entry name" value="FBOX"/>
    <property type="match status" value="1"/>
</dbReference>
<dbReference type="GO" id="GO:0030149">
    <property type="term" value="P:sphingolipid catabolic process"/>
    <property type="evidence" value="ECO:0000318"/>
    <property type="project" value="GO_Central"/>
</dbReference>
<feature type="compositionally biased region" description="Basic and acidic residues" evidence="1">
    <location>
        <begin position="259"/>
        <end position="271"/>
    </location>
</feature>
<feature type="region of interest" description="Disordered" evidence="1">
    <location>
        <begin position="1009"/>
        <end position="1036"/>
    </location>
</feature>
<dbReference type="SMR" id="A0A2K3D046"/>
<dbReference type="AlphaFoldDB" id="A0A2K3D046"/>
<gene>
    <name evidence="3" type="ORF">CHLRE_13g577700v5</name>
</gene>
<feature type="region of interest" description="Disordered" evidence="1">
    <location>
        <begin position="23"/>
        <end position="43"/>
    </location>
</feature>